<dbReference type="AlphaFoldDB" id="A4A2C0"/>
<organism evidence="1 2">
    <name type="scientific">Blastopirellula marina DSM 3645</name>
    <dbReference type="NCBI Taxonomy" id="314230"/>
    <lineage>
        <taxon>Bacteria</taxon>
        <taxon>Pseudomonadati</taxon>
        <taxon>Planctomycetota</taxon>
        <taxon>Planctomycetia</taxon>
        <taxon>Pirellulales</taxon>
        <taxon>Pirellulaceae</taxon>
        <taxon>Blastopirellula</taxon>
    </lineage>
</organism>
<evidence type="ECO:0000313" key="1">
    <source>
        <dbReference type="EMBL" id="EAQ77086.1"/>
    </source>
</evidence>
<accession>A4A2C0</accession>
<dbReference type="HOGENOM" id="CLU_3150045_0_0_0"/>
<dbReference type="Proteomes" id="UP000004358">
    <property type="component" value="Unassembled WGS sequence"/>
</dbReference>
<comment type="caution">
    <text evidence="1">The sequence shown here is derived from an EMBL/GenBank/DDBJ whole genome shotgun (WGS) entry which is preliminary data.</text>
</comment>
<dbReference type="EMBL" id="AANZ01000043">
    <property type="protein sequence ID" value="EAQ77086.1"/>
    <property type="molecule type" value="Genomic_DNA"/>
</dbReference>
<protein>
    <submittedName>
        <fullName evidence="1">Uncharacterized protein</fullName>
    </submittedName>
</protein>
<reference evidence="1 2" key="1">
    <citation type="submission" date="2006-02" db="EMBL/GenBank/DDBJ databases">
        <authorList>
            <person name="Amann R."/>
            <person name="Ferriera S."/>
            <person name="Johnson J."/>
            <person name="Kravitz S."/>
            <person name="Halpern A."/>
            <person name="Remington K."/>
            <person name="Beeson K."/>
            <person name="Tran B."/>
            <person name="Rogers Y.-H."/>
            <person name="Friedman R."/>
            <person name="Venter J.C."/>
        </authorList>
    </citation>
    <scope>NUCLEOTIDE SEQUENCE [LARGE SCALE GENOMIC DNA]</scope>
    <source>
        <strain evidence="1 2">DSM 3645</strain>
    </source>
</reference>
<evidence type="ECO:0000313" key="2">
    <source>
        <dbReference type="Proteomes" id="UP000004358"/>
    </source>
</evidence>
<proteinExistence type="predicted"/>
<name>A4A2C0_9BACT</name>
<sequence>MLPGFIHRRASGVNFAEIGKVDLFFQLLGWFRFAAEDESQKLHPQKRR</sequence>
<gene>
    <name evidence="1" type="ORF">DSM3645_25669</name>
</gene>